<protein>
    <submittedName>
        <fullName evidence="3">Sporulation protein YpjB</fullName>
    </submittedName>
</protein>
<dbReference type="RefSeq" id="WP_054635664.1">
    <property type="nucleotide sequence ID" value="NZ_JBHSOZ010000010.1"/>
</dbReference>
<dbReference type="Pfam" id="PF09577">
    <property type="entry name" value="Spore_YpjB"/>
    <property type="match status" value="1"/>
</dbReference>
<keyword evidence="2" id="KW-0732">Signal</keyword>
<evidence type="ECO:0000256" key="1">
    <source>
        <dbReference type="SAM" id="Phobius"/>
    </source>
</evidence>
<keyword evidence="4" id="KW-1185">Reference proteome</keyword>
<proteinExistence type="predicted"/>
<keyword evidence="1" id="KW-1133">Transmembrane helix</keyword>
<evidence type="ECO:0000313" key="3">
    <source>
        <dbReference type="EMBL" id="MFC5714241.1"/>
    </source>
</evidence>
<dbReference type="Proteomes" id="UP001596142">
    <property type="component" value="Unassembled WGS sequence"/>
</dbReference>
<keyword evidence="1" id="KW-0472">Membrane</keyword>
<keyword evidence="1" id="KW-0812">Transmembrane</keyword>
<name>A0ABW0YQ34_9BACI</name>
<sequence>MRVCVCFLLVVVHISFLFNGQALADDTVDFHSLNKKADMALRLVQEERYEEGKQVLNWIGDRLPEMDYEKEDLNSRDMGTLIRAYEGAQEGVTAADLPPEERVRHLLTFRLALDSVISRENPLWKKTEPTLQEKLKEVYQHAVNQEEQEAQRVFNEWLRQFEIIRPAFTIREEPAVYERVSSYVKFMDQNRREWLQEDGGEHLEKLEKEMKSLFHPENRDSAIDPSLLWVMISVGGMVILSLTYAGWKKYKGEKGREKMKQ</sequence>
<evidence type="ECO:0000313" key="4">
    <source>
        <dbReference type="Proteomes" id="UP001596142"/>
    </source>
</evidence>
<dbReference type="EMBL" id="JBHSOZ010000010">
    <property type="protein sequence ID" value="MFC5714241.1"/>
    <property type="molecule type" value="Genomic_DNA"/>
</dbReference>
<dbReference type="InterPro" id="IPR014231">
    <property type="entry name" value="Spore_YpjB"/>
</dbReference>
<gene>
    <name evidence="3" type="ORF">ACFPU1_15935</name>
</gene>
<accession>A0ABW0YQ34</accession>
<organism evidence="3 4">
    <name type="scientific">Thalassorhabdus alkalitolerans</name>
    <dbReference type="NCBI Taxonomy" id="2282697"/>
    <lineage>
        <taxon>Bacteria</taxon>
        <taxon>Bacillati</taxon>
        <taxon>Bacillota</taxon>
        <taxon>Bacilli</taxon>
        <taxon>Bacillales</taxon>
        <taxon>Bacillaceae</taxon>
        <taxon>Thalassorhabdus</taxon>
    </lineage>
</organism>
<reference evidence="4" key="1">
    <citation type="journal article" date="2019" name="Int. J. Syst. Evol. Microbiol.">
        <title>The Global Catalogue of Microorganisms (GCM) 10K type strain sequencing project: providing services to taxonomists for standard genome sequencing and annotation.</title>
        <authorList>
            <consortium name="The Broad Institute Genomics Platform"/>
            <consortium name="The Broad Institute Genome Sequencing Center for Infectious Disease"/>
            <person name="Wu L."/>
            <person name="Ma J."/>
        </authorList>
    </citation>
    <scope>NUCLEOTIDE SEQUENCE [LARGE SCALE GENOMIC DNA]</scope>
    <source>
        <strain evidence="4">CECT 7184</strain>
    </source>
</reference>
<evidence type="ECO:0000256" key="2">
    <source>
        <dbReference type="SAM" id="SignalP"/>
    </source>
</evidence>
<feature type="chain" id="PRO_5045457120" evidence="2">
    <location>
        <begin position="25"/>
        <end position="261"/>
    </location>
</feature>
<comment type="caution">
    <text evidence="3">The sequence shown here is derived from an EMBL/GenBank/DDBJ whole genome shotgun (WGS) entry which is preliminary data.</text>
</comment>
<feature type="transmembrane region" description="Helical" evidence="1">
    <location>
        <begin position="227"/>
        <end position="247"/>
    </location>
</feature>
<feature type="signal peptide" evidence="2">
    <location>
        <begin position="1"/>
        <end position="24"/>
    </location>
</feature>